<dbReference type="PANTHER" id="PTHR32439">
    <property type="entry name" value="FERREDOXIN--NITRITE REDUCTASE, CHLOROPLASTIC"/>
    <property type="match status" value="1"/>
</dbReference>
<dbReference type="SUPFAM" id="SSF55124">
    <property type="entry name" value="Nitrite/Sulfite reductase N-terminal domain-like"/>
    <property type="match status" value="2"/>
</dbReference>
<sequence>MMMRPVNSAPIVKGWCPGALRPMLSGDGLVVRIRPRGGRLSQDTARGIAALAAAHGNGVIDLSNRANVQLRGVAPERYEPLIAGLRELDLIDADAAGEGRRNILCAPFWRAGEGAETLAAALAEALARPDAPDLPGKFGYAIDTGPTPLLQESPADIRLERDAKGGLLLCADGVDLGRPVSVADAIPEMLSLARWFRDHGGAEAGRMRRLLAAGTCLPEGFARQRQQGAATPKPGPRDGGFLLGLAFGQIAADTLARLAEFGALRVTPWRMLLIEGLAAAPDLAGLITDPDDPLLRVIACIGAPGCAQGRGETRQLARDLAPLIPEGQHLHVSGCAKGCAHPRPAALSVTATASGYDLIRNGRADGPPIHEGLSPQALQDILKETR</sequence>
<dbReference type="InterPro" id="IPR012798">
    <property type="entry name" value="Cbl_synth_CobG-like"/>
</dbReference>
<protein>
    <submittedName>
        <fullName evidence="8">Precorrin-3B synthase</fullName>
        <ecNumber evidence="8">1.14.13.83</ecNumber>
    </submittedName>
</protein>
<keyword evidence="6" id="KW-0411">Iron-sulfur</keyword>
<gene>
    <name evidence="8" type="primary">cobG</name>
    <name evidence="8" type="ORF">ACFSUD_17705</name>
</gene>
<dbReference type="RefSeq" id="WP_386375837.1">
    <property type="nucleotide sequence ID" value="NZ_JBHUMP010000024.1"/>
</dbReference>
<dbReference type="SUPFAM" id="SSF56014">
    <property type="entry name" value="Nitrite and sulphite reductase 4Fe-4S domain-like"/>
    <property type="match status" value="1"/>
</dbReference>
<feature type="domain" description="Nitrite/Sulfite reductase ferredoxin-like" evidence="7">
    <location>
        <begin position="22"/>
        <end position="87"/>
    </location>
</feature>
<dbReference type="Pfam" id="PF03460">
    <property type="entry name" value="NIR_SIR_ferr"/>
    <property type="match status" value="1"/>
</dbReference>
<organism evidence="8 9">
    <name type="scientific">Sulfitobacter aestuarii</name>
    <dbReference type="NCBI Taxonomy" id="2161676"/>
    <lineage>
        <taxon>Bacteria</taxon>
        <taxon>Pseudomonadati</taxon>
        <taxon>Pseudomonadota</taxon>
        <taxon>Alphaproteobacteria</taxon>
        <taxon>Rhodobacterales</taxon>
        <taxon>Roseobacteraceae</taxon>
        <taxon>Sulfitobacter</taxon>
    </lineage>
</organism>
<keyword evidence="9" id="KW-1185">Reference proteome</keyword>
<evidence type="ECO:0000256" key="2">
    <source>
        <dbReference type="ARBA" id="ARBA00022617"/>
    </source>
</evidence>
<dbReference type="InterPro" id="IPR045854">
    <property type="entry name" value="NO2/SO3_Rdtase_4Fe4S_sf"/>
</dbReference>
<keyword evidence="1" id="KW-0004">4Fe-4S</keyword>
<evidence type="ECO:0000256" key="6">
    <source>
        <dbReference type="ARBA" id="ARBA00023014"/>
    </source>
</evidence>
<keyword evidence="3" id="KW-0479">Metal-binding</keyword>
<dbReference type="PANTHER" id="PTHR32439:SF9">
    <property type="entry name" value="BLR3264 PROTEIN"/>
    <property type="match status" value="1"/>
</dbReference>
<dbReference type="EMBL" id="JBHUMP010000024">
    <property type="protein sequence ID" value="MFD2741411.1"/>
    <property type="molecule type" value="Genomic_DNA"/>
</dbReference>
<evidence type="ECO:0000259" key="7">
    <source>
        <dbReference type="Pfam" id="PF03460"/>
    </source>
</evidence>
<evidence type="ECO:0000313" key="8">
    <source>
        <dbReference type="EMBL" id="MFD2741411.1"/>
    </source>
</evidence>
<keyword evidence="5" id="KW-0408">Iron</keyword>
<dbReference type="GO" id="GO:0043818">
    <property type="term" value="F:precorrin-3B synthase activity"/>
    <property type="evidence" value="ECO:0007669"/>
    <property type="project" value="UniProtKB-EC"/>
</dbReference>
<dbReference type="InterPro" id="IPR036136">
    <property type="entry name" value="Nit/Sulf_reduc_fer-like_dom_sf"/>
</dbReference>
<reference evidence="9" key="1">
    <citation type="journal article" date="2019" name="Int. J. Syst. Evol. Microbiol.">
        <title>The Global Catalogue of Microorganisms (GCM) 10K type strain sequencing project: providing services to taxonomists for standard genome sequencing and annotation.</title>
        <authorList>
            <consortium name="The Broad Institute Genomics Platform"/>
            <consortium name="The Broad Institute Genome Sequencing Center for Infectious Disease"/>
            <person name="Wu L."/>
            <person name="Ma J."/>
        </authorList>
    </citation>
    <scope>NUCLEOTIDE SEQUENCE [LARGE SCALE GENOMIC DNA]</scope>
    <source>
        <strain evidence="9">TISTR 2562</strain>
    </source>
</reference>
<name>A0ABW5U8X8_9RHOB</name>
<keyword evidence="4 8" id="KW-0560">Oxidoreductase</keyword>
<evidence type="ECO:0000256" key="3">
    <source>
        <dbReference type="ARBA" id="ARBA00022723"/>
    </source>
</evidence>
<keyword evidence="2" id="KW-0349">Heme</keyword>
<evidence type="ECO:0000256" key="1">
    <source>
        <dbReference type="ARBA" id="ARBA00022485"/>
    </source>
</evidence>
<evidence type="ECO:0000313" key="9">
    <source>
        <dbReference type="Proteomes" id="UP001597474"/>
    </source>
</evidence>
<dbReference type="InterPro" id="IPR051329">
    <property type="entry name" value="NIR_SIR_4Fe-4S"/>
</dbReference>
<comment type="caution">
    <text evidence="8">The sequence shown here is derived from an EMBL/GenBank/DDBJ whole genome shotgun (WGS) entry which is preliminary data.</text>
</comment>
<dbReference type="Gene3D" id="3.90.480.10">
    <property type="entry name" value="Sulfite Reductase Hemoprotein,Domain 2"/>
    <property type="match status" value="1"/>
</dbReference>
<proteinExistence type="predicted"/>
<evidence type="ECO:0000256" key="5">
    <source>
        <dbReference type="ARBA" id="ARBA00023004"/>
    </source>
</evidence>
<accession>A0ABW5U8X8</accession>
<dbReference type="InterPro" id="IPR005117">
    <property type="entry name" value="NiRdtase/SiRdtase_haem-b_fer"/>
</dbReference>
<dbReference type="NCBIfam" id="TIGR02435">
    <property type="entry name" value="CobG"/>
    <property type="match status" value="1"/>
</dbReference>
<dbReference type="Proteomes" id="UP001597474">
    <property type="component" value="Unassembled WGS sequence"/>
</dbReference>
<dbReference type="Gene3D" id="3.30.413.10">
    <property type="entry name" value="Sulfite Reductase Hemoprotein, domain 1"/>
    <property type="match status" value="2"/>
</dbReference>
<dbReference type="EC" id="1.14.13.83" evidence="8"/>
<evidence type="ECO:0000256" key="4">
    <source>
        <dbReference type="ARBA" id="ARBA00023002"/>
    </source>
</evidence>